<dbReference type="GeneID" id="64973676"/>
<dbReference type="Proteomes" id="UP000654913">
    <property type="component" value="Chromosome 4"/>
</dbReference>
<name>A0A7R7XLF3_9EURO</name>
<organism evidence="1 2">
    <name type="scientific">Aspergillus puulaauensis</name>
    <dbReference type="NCBI Taxonomy" id="1220207"/>
    <lineage>
        <taxon>Eukaryota</taxon>
        <taxon>Fungi</taxon>
        <taxon>Dikarya</taxon>
        <taxon>Ascomycota</taxon>
        <taxon>Pezizomycotina</taxon>
        <taxon>Eurotiomycetes</taxon>
        <taxon>Eurotiomycetidae</taxon>
        <taxon>Eurotiales</taxon>
        <taxon>Aspergillaceae</taxon>
        <taxon>Aspergillus</taxon>
    </lineage>
</organism>
<sequence length="151" mass="16768">MGYPTGSTIWPISQCSDDIKKLVDRLFTLADTKTVDAGDLLAQEVFSAEGQFLSPQGTFTGSNEIRESRKNAWTTVKTRYHVVSKVYINDTQGTDLIIIGSLSTEALDTTRARVDFVARMVVETTDQGARVRQYRVITPPATDPRPLLNEL</sequence>
<dbReference type="KEGG" id="apuu:APUU_40115A"/>
<reference evidence="1" key="2">
    <citation type="submission" date="2021-02" db="EMBL/GenBank/DDBJ databases">
        <title>Aspergillus puulaauensis MK2 genome sequence.</title>
        <authorList>
            <person name="Futagami T."/>
            <person name="Mori K."/>
            <person name="Kadooka C."/>
            <person name="Tanaka T."/>
        </authorList>
    </citation>
    <scope>NUCLEOTIDE SEQUENCE</scope>
    <source>
        <strain evidence="1">MK2</strain>
    </source>
</reference>
<gene>
    <name evidence="1" type="ORF">APUU_40115A</name>
</gene>
<evidence type="ECO:0000313" key="1">
    <source>
        <dbReference type="EMBL" id="BCS23671.1"/>
    </source>
</evidence>
<proteinExistence type="predicted"/>
<dbReference type="OrthoDB" id="3468019at2759"/>
<protein>
    <recommendedName>
        <fullName evidence="3">SnoaL-like domain-containing protein</fullName>
    </recommendedName>
</protein>
<evidence type="ECO:0000313" key="2">
    <source>
        <dbReference type="Proteomes" id="UP000654913"/>
    </source>
</evidence>
<reference evidence="1" key="1">
    <citation type="submission" date="2021-01" db="EMBL/GenBank/DDBJ databases">
        <authorList>
            <consortium name="Aspergillus puulaauensis MK2 genome sequencing consortium"/>
            <person name="Kazuki M."/>
            <person name="Futagami T."/>
        </authorList>
    </citation>
    <scope>NUCLEOTIDE SEQUENCE</scope>
    <source>
        <strain evidence="1">MK2</strain>
    </source>
</reference>
<dbReference type="InterPro" id="IPR032710">
    <property type="entry name" value="NTF2-like_dom_sf"/>
</dbReference>
<dbReference type="RefSeq" id="XP_041555865.1">
    <property type="nucleotide sequence ID" value="XM_041703150.1"/>
</dbReference>
<dbReference type="Gene3D" id="3.10.450.50">
    <property type="match status" value="1"/>
</dbReference>
<dbReference type="EMBL" id="AP024446">
    <property type="protein sequence ID" value="BCS23671.1"/>
    <property type="molecule type" value="Genomic_DNA"/>
</dbReference>
<dbReference type="AlphaFoldDB" id="A0A7R7XLF3"/>
<dbReference type="SUPFAM" id="SSF54427">
    <property type="entry name" value="NTF2-like"/>
    <property type="match status" value="1"/>
</dbReference>
<keyword evidence="2" id="KW-1185">Reference proteome</keyword>
<accession>A0A7R7XLF3</accession>
<evidence type="ECO:0008006" key="3">
    <source>
        <dbReference type="Google" id="ProtNLM"/>
    </source>
</evidence>